<evidence type="ECO:0000313" key="11">
    <source>
        <dbReference type="EMBL" id="PIT93740.1"/>
    </source>
</evidence>
<dbReference type="GO" id="GO:0005737">
    <property type="term" value="C:cytoplasm"/>
    <property type="evidence" value="ECO:0007669"/>
    <property type="project" value="UniProtKB-ARBA"/>
</dbReference>
<gene>
    <name evidence="7 11" type="primary">rpsE</name>
    <name evidence="11" type="ORF">COU00_02870</name>
</gene>
<evidence type="ECO:0000256" key="3">
    <source>
        <dbReference type="ARBA" id="ARBA00022884"/>
    </source>
</evidence>
<name>A0A2M6WLS8_9BACT</name>
<proteinExistence type="inferred from homology"/>
<dbReference type="SUPFAM" id="SSF54211">
    <property type="entry name" value="Ribosomal protein S5 domain 2-like"/>
    <property type="match status" value="1"/>
</dbReference>
<dbReference type="EMBL" id="PFAS01000047">
    <property type="protein sequence ID" value="PIT93740.1"/>
    <property type="molecule type" value="Genomic_DNA"/>
</dbReference>
<evidence type="ECO:0000256" key="5">
    <source>
        <dbReference type="ARBA" id="ARBA00023274"/>
    </source>
</evidence>
<comment type="domain">
    <text evidence="7">The N-terminal domain interacts with the head of the 30S subunit; the C-terminal domain interacts with the body and contacts protein S4. The interaction surface between S4 and S5 is involved in control of translational fidelity.</text>
</comment>
<dbReference type="Proteomes" id="UP000229335">
    <property type="component" value="Unassembled WGS sequence"/>
</dbReference>
<comment type="function">
    <text evidence="7">With S4 and S12 plays an important role in translational accuracy.</text>
</comment>
<dbReference type="InterPro" id="IPR014721">
    <property type="entry name" value="Ribsml_uS5_D2-typ_fold_subgr"/>
</dbReference>
<dbReference type="Pfam" id="PF03719">
    <property type="entry name" value="Ribosomal_S5_C"/>
    <property type="match status" value="1"/>
</dbReference>
<dbReference type="PANTHER" id="PTHR48277:SF1">
    <property type="entry name" value="MITOCHONDRIAL RIBOSOMAL PROTEIN S5"/>
    <property type="match status" value="1"/>
</dbReference>
<keyword evidence="2 7" id="KW-0699">rRNA-binding</keyword>
<dbReference type="InterPro" id="IPR013810">
    <property type="entry name" value="Ribosomal_uS5_N"/>
</dbReference>
<dbReference type="Gene3D" id="3.30.230.10">
    <property type="match status" value="1"/>
</dbReference>
<comment type="function">
    <text evidence="7">Located at the back of the 30S subunit body where it stabilizes the conformation of the head with respect to the body.</text>
</comment>
<dbReference type="PROSITE" id="PS00585">
    <property type="entry name" value="RIBOSOMAL_S5"/>
    <property type="match status" value="1"/>
</dbReference>
<dbReference type="InterPro" id="IPR000851">
    <property type="entry name" value="Ribosomal_uS5"/>
</dbReference>
<dbReference type="AlphaFoldDB" id="A0A2M6WLS8"/>
<dbReference type="NCBIfam" id="TIGR01021">
    <property type="entry name" value="rpsE_bact"/>
    <property type="match status" value="1"/>
</dbReference>
<dbReference type="GO" id="GO:0006412">
    <property type="term" value="P:translation"/>
    <property type="evidence" value="ECO:0007669"/>
    <property type="project" value="UniProtKB-UniRule"/>
</dbReference>
<dbReference type="InterPro" id="IPR020568">
    <property type="entry name" value="Ribosomal_Su5_D2-typ_SF"/>
</dbReference>
<dbReference type="PANTHER" id="PTHR48277">
    <property type="entry name" value="MITOCHONDRIAL RIBOSOMAL PROTEIN S5"/>
    <property type="match status" value="1"/>
</dbReference>
<evidence type="ECO:0000256" key="6">
    <source>
        <dbReference type="ARBA" id="ARBA00035255"/>
    </source>
</evidence>
<keyword evidence="4 7" id="KW-0689">Ribosomal protein</keyword>
<comment type="similarity">
    <text evidence="1 7 8">Belongs to the universal ribosomal protein uS5 family.</text>
</comment>
<dbReference type="PROSITE" id="PS50881">
    <property type="entry name" value="S5_DSRBD"/>
    <property type="match status" value="1"/>
</dbReference>
<evidence type="ECO:0000259" key="10">
    <source>
        <dbReference type="PROSITE" id="PS50881"/>
    </source>
</evidence>
<dbReference type="GO" id="GO:0015935">
    <property type="term" value="C:small ribosomal subunit"/>
    <property type="evidence" value="ECO:0007669"/>
    <property type="project" value="InterPro"/>
</dbReference>
<dbReference type="SUPFAM" id="SSF54768">
    <property type="entry name" value="dsRNA-binding domain-like"/>
    <property type="match status" value="1"/>
</dbReference>
<reference evidence="12" key="1">
    <citation type="submission" date="2017-09" db="EMBL/GenBank/DDBJ databases">
        <title>Depth-based differentiation of microbial function through sediment-hosted aquifers and enrichment of novel symbionts in the deep terrestrial subsurface.</title>
        <authorList>
            <person name="Probst A.J."/>
            <person name="Ladd B."/>
            <person name="Jarett J.K."/>
            <person name="Geller-Mcgrath D.E."/>
            <person name="Sieber C.M.K."/>
            <person name="Emerson J.B."/>
            <person name="Anantharaman K."/>
            <person name="Thomas B.C."/>
            <person name="Malmstrom R."/>
            <person name="Stieglmeier M."/>
            <person name="Klingl A."/>
            <person name="Woyke T."/>
            <person name="Ryan C.M."/>
            <person name="Banfield J.F."/>
        </authorList>
    </citation>
    <scope>NUCLEOTIDE SEQUENCE [LARGE SCALE GENOMIC DNA]</scope>
</reference>
<feature type="region of interest" description="Disordered" evidence="9">
    <location>
        <begin position="1"/>
        <end position="69"/>
    </location>
</feature>
<feature type="region of interest" description="Disordered" evidence="9">
    <location>
        <begin position="218"/>
        <end position="237"/>
    </location>
</feature>
<evidence type="ECO:0000256" key="1">
    <source>
        <dbReference type="ARBA" id="ARBA00008945"/>
    </source>
</evidence>
<evidence type="ECO:0000256" key="2">
    <source>
        <dbReference type="ARBA" id="ARBA00022730"/>
    </source>
</evidence>
<dbReference type="InterPro" id="IPR005324">
    <property type="entry name" value="Ribosomal_uS5_C"/>
</dbReference>
<keyword evidence="5 7" id="KW-0687">Ribonucleoprotein</keyword>
<sequence>MPEEIKKNEEEKTEEPAVVLEEIEVEDEEAKKAPVAQLKSKGRRGFGAPSGGGGGRRRGRDDRKNAEKSEYEQKIVDIARVTRVMAGGKRMRFRACVVLGNRNGKVGVGLAKAADVTNAITKAVEQAKKNMLLMQIVNGTIVHEVRHKFGAARILLKPSKQGTGIIAGGAARIVLELAGIKNIVGKILGTSNSVNNVKCVMEALRSLKYVEPKAKKIKPGEPRINNQPADKAEVKNI</sequence>
<evidence type="ECO:0000313" key="12">
    <source>
        <dbReference type="Proteomes" id="UP000229335"/>
    </source>
</evidence>
<dbReference type="InterPro" id="IPR005712">
    <property type="entry name" value="Ribosomal_uS5_bac-type"/>
</dbReference>
<organism evidence="11 12">
    <name type="scientific">Candidatus Falkowbacteria bacterium CG10_big_fil_rev_8_21_14_0_10_43_11</name>
    <dbReference type="NCBI Taxonomy" id="1974568"/>
    <lineage>
        <taxon>Bacteria</taxon>
        <taxon>Candidatus Falkowiibacteriota</taxon>
    </lineage>
</organism>
<dbReference type="Gene3D" id="3.30.160.20">
    <property type="match status" value="1"/>
</dbReference>
<evidence type="ECO:0000256" key="7">
    <source>
        <dbReference type="HAMAP-Rule" id="MF_01307"/>
    </source>
</evidence>
<comment type="caution">
    <text evidence="11">The sequence shown here is derived from an EMBL/GenBank/DDBJ whole genome shotgun (WGS) entry which is preliminary data.</text>
</comment>
<dbReference type="InterPro" id="IPR018192">
    <property type="entry name" value="Ribosomal_uS5_N_CS"/>
</dbReference>
<protein>
    <recommendedName>
        <fullName evidence="6 7">Small ribosomal subunit protein uS5</fullName>
    </recommendedName>
</protein>
<feature type="compositionally biased region" description="Basic and acidic residues" evidence="9">
    <location>
        <begin position="1"/>
        <end position="10"/>
    </location>
</feature>
<dbReference type="GO" id="GO:0019843">
    <property type="term" value="F:rRNA binding"/>
    <property type="evidence" value="ECO:0007669"/>
    <property type="project" value="UniProtKB-UniRule"/>
</dbReference>
<feature type="domain" description="S5 DRBM" evidence="10">
    <location>
        <begin position="71"/>
        <end position="134"/>
    </location>
</feature>
<evidence type="ECO:0000256" key="9">
    <source>
        <dbReference type="SAM" id="MobiDB-lite"/>
    </source>
</evidence>
<keyword evidence="3 7" id="KW-0694">RNA-binding</keyword>
<dbReference type="HAMAP" id="MF_01307_B">
    <property type="entry name" value="Ribosomal_uS5_B"/>
    <property type="match status" value="1"/>
</dbReference>
<accession>A0A2M6WLS8</accession>
<evidence type="ECO:0000256" key="8">
    <source>
        <dbReference type="RuleBase" id="RU003823"/>
    </source>
</evidence>
<evidence type="ECO:0000256" key="4">
    <source>
        <dbReference type="ARBA" id="ARBA00022980"/>
    </source>
</evidence>
<dbReference type="FunFam" id="3.30.230.10:FF:000002">
    <property type="entry name" value="30S ribosomal protein S5"/>
    <property type="match status" value="1"/>
</dbReference>
<comment type="subunit">
    <text evidence="7">Part of the 30S ribosomal subunit. Contacts proteins S4 and S8.</text>
</comment>
<feature type="compositionally biased region" description="Basic and acidic residues" evidence="9">
    <location>
        <begin position="59"/>
        <end position="69"/>
    </location>
</feature>
<dbReference type="GO" id="GO:0003735">
    <property type="term" value="F:structural constituent of ribosome"/>
    <property type="evidence" value="ECO:0007669"/>
    <property type="project" value="UniProtKB-UniRule"/>
</dbReference>
<dbReference type="Pfam" id="PF00333">
    <property type="entry name" value="Ribosomal_S5"/>
    <property type="match status" value="1"/>
</dbReference>